<dbReference type="PANTHER" id="PTHR34819:SF3">
    <property type="entry name" value="CELL SURFACE PROTEIN"/>
    <property type="match status" value="1"/>
</dbReference>
<feature type="region of interest" description="Disordered" evidence="6">
    <location>
        <begin position="363"/>
        <end position="409"/>
    </location>
</feature>
<proteinExistence type="predicted"/>
<evidence type="ECO:0000256" key="5">
    <source>
        <dbReference type="ARBA" id="ARBA00023277"/>
    </source>
</evidence>
<keyword evidence="5" id="KW-0119">Carbohydrate metabolism</keyword>
<dbReference type="SUPFAM" id="SSF88713">
    <property type="entry name" value="Glycoside hydrolase/deacetylase"/>
    <property type="match status" value="1"/>
</dbReference>
<evidence type="ECO:0000256" key="2">
    <source>
        <dbReference type="ARBA" id="ARBA00022723"/>
    </source>
</evidence>
<dbReference type="Gene3D" id="3.20.20.370">
    <property type="entry name" value="Glycoside hydrolase/deacetylase"/>
    <property type="match status" value="1"/>
</dbReference>
<dbReference type="PANTHER" id="PTHR34819">
    <property type="entry name" value="LARGE CYSTEINE-RICH PERIPLASMIC PROTEIN OMCB"/>
    <property type="match status" value="1"/>
</dbReference>
<evidence type="ECO:0000256" key="1">
    <source>
        <dbReference type="ARBA" id="ARBA00001946"/>
    </source>
</evidence>
<evidence type="ECO:0000313" key="9">
    <source>
        <dbReference type="Proteomes" id="UP001216907"/>
    </source>
</evidence>
<keyword evidence="4" id="KW-0460">Magnesium</keyword>
<dbReference type="RefSeq" id="WP_277860713.1">
    <property type="nucleotide sequence ID" value="NZ_JARRAG010000002.1"/>
</dbReference>
<evidence type="ECO:0000259" key="7">
    <source>
        <dbReference type="Pfam" id="PF01345"/>
    </source>
</evidence>
<feature type="domain" description="DUF11" evidence="7">
    <location>
        <begin position="2"/>
        <end position="111"/>
    </location>
</feature>
<evidence type="ECO:0000256" key="3">
    <source>
        <dbReference type="ARBA" id="ARBA00022801"/>
    </source>
</evidence>
<dbReference type="CDD" id="cd10802">
    <property type="entry name" value="YdjC_TTHB029_like"/>
    <property type="match status" value="1"/>
</dbReference>
<evidence type="ECO:0000256" key="6">
    <source>
        <dbReference type="SAM" id="MobiDB-lite"/>
    </source>
</evidence>
<dbReference type="EMBL" id="JARRAG010000002">
    <property type="protein sequence ID" value="MDG3004355.1"/>
    <property type="molecule type" value="Genomic_DNA"/>
</dbReference>
<dbReference type="Pfam" id="PF04794">
    <property type="entry name" value="YdjC"/>
    <property type="match status" value="1"/>
</dbReference>
<dbReference type="Pfam" id="PF01345">
    <property type="entry name" value="DUF11"/>
    <property type="match status" value="2"/>
</dbReference>
<dbReference type="InterPro" id="IPR051172">
    <property type="entry name" value="Chlamydia_OmcB"/>
</dbReference>
<gene>
    <name evidence="8" type="ORF">PZE19_11260</name>
</gene>
<dbReference type="NCBIfam" id="TIGR01451">
    <property type="entry name" value="B_ant_repeat"/>
    <property type="match status" value="2"/>
</dbReference>
<dbReference type="InterPro" id="IPR047589">
    <property type="entry name" value="DUF11_rpt"/>
</dbReference>
<dbReference type="InterPro" id="IPR011330">
    <property type="entry name" value="Glyco_hydro/deAcase_b/a-brl"/>
</dbReference>
<dbReference type="Proteomes" id="UP001216907">
    <property type="component" value="Unassembled WGS sequence"/>
</dbReference>
<feature type="compositionally biased region" description="Basic and acidic residues" evidence="6">
    <location>
        <begin position="389"/>
        <end position="407"/>
    </location>
</feature>
<reference evidence="8 9" key="1">
    <citation type="submission" date="2023-03" db="EMBL/GenBank/DDBJ databases">
        <title>Paludisphaera mucosa sp. nov. a novel planctomycete from northern fen.</title>
        <authorList>
            <person name="Ivanova A."/>
        </authorList>
    </citation>
    <scope>NUCLEOTIDE SEQUENCE [LARGE SCALE GENOMIC DNA]</scope>
    <source>
        <strain evidence="8 9">Pla2</strain>
    </source>
</reference>
<organism evidence="8 9">
    <name type="scientific">Paludisphaera mucosa</name>
    <dbReference type="NCBI Taxonomy" id="3030827"/>
    <lineage>
        <taxon>Bacteria</taxon>
        <taxon>Pseudomonadati</taxon>
        <taxon>Planctomycetota</taxon>
        <taxon>Planctomycetia</taxon>
        <taxon>Isosphaerales</taxon>
        <taxon>Isosphaeraceae</taxon>
        <taxon>Paludisphaera</taxon>
    </lineage>
</organism>
<sequence>MSKSVDDPTPNLRQTVYFSVQLRKAGPNAATGVSLADLLPAGLPFVSATPSQGAYDPGTGVWTVGLVTTNAARTLVVAAQVVAPGAGTNTATVAHSDHFDPNPSNNTASVTATPQLANLVVTKSASDHIPEVGDRSIYTVTVSNQGPDFAADVIVTDSLPEGMTFLAARTSLGSYDPATGRWVVGGLDLGAAATLHILVRADSAGVAVNHAGGSADQFDPDPSTSSDSAAVAVCLVTSLQVDFIERFGCHAQPTTLVLAFNTPLDPTRAQDVRNYQLIQIDAHGRSVGPPIAVASAAYDAAARTVTLHPARRLYLYGRFELTISGSPPDGLTSTLGVYLGATRPGAPGTDQILVFDRQISAGPNRAPRRRQAVARRGREHGAPTGGRPLRRETLHKGRRSGPRDRQVPGRLIGANRRAGVACSHVGFGASWGRSRPRSQPAGVHLMPRASMILALLLSLASVVAAADDPKRYLIIHADDAGMCHSVNRGTFQAMEGGTVSSCSAMIPCPWIKEFAEYAKAHPELDYGVHLTLNSEWSVYRWAPVAGRERVPSLVDADGYLHSGVEAVAKSAKAEEVEIELTAQIERARALGIPLSHVDTHMGAVVTRPDLLEVYVRVGMKYDLPMLFLRPIDGPIGEEYPAFRERGKELLAALDAKRLPVLDNLVQFYGGETHQQRLESYMKALRELPPGVSQLIIHCGVDDEELRAVTNSSARRDGDRRIFTDPATAAEIKKLGIEIITWKQFRAMVQKKAP</sequence>
<feature type="domain" description="DUF11" evidence="7">
    <location>
        <begin position="119"/>
        <end position="231"/>
    </location>
</feature>
<accession>A0ABT6F9X8</accession>
<evidence type="ECO:0000256" key="4">
    <source>
        <dbReference type="ARBA" id="ARBA00022842"/>
    </source>
</evidence>
<keyword evidence="9" id="KW-1185">Reference proteome</keyword>
<protein>
    <submittedName>
        <fullName evidence="8">ChbG/HpnK family deacetylase</fullName>
    </submittedName>
</protein>
<dbReference type="InterPro" id="IPR001434">
    <property type="entry name" value="OmcB-like_DUF11"/>
</dbReference>
<comment type="caution">
    <text evidence="8">The sequence shown here is derived from an EMBL/GenBank/DDBJ whole genome shotgun (WGS) entry which is preliminary data.</text>
</comment>
<name>A0ABT6F9X8_9BACT</name>
<feature type="compositionally biased region" description="Basic residues" evidence="6">
    <location>
        <begin position="366"/>
        <end position="378"/>
    </location>
</feature>
<comment type="cofactor">
    <cofactor evidence="1">
        <name>Mg(2+)</name>
        <dbReference type="ChEBI" id="CHEBI:18420"/>
    </cofactor>
</comment>
<evidence type="ECO:0000313" key="8">
    <source>
        <dbReference type="EMBL" id="MDG3004355.1"/>
    </source>
</evidence>
<keyword evidence="2" id="KW-0479">Metal-binding</keyword>
<keyword evidence="3" id="KW-0378">Hydrolase</keyword>
<dbReference type="InterPro" id="IPR006879">
    <property type="entry name" value="YdjC-like"/>
</dbReference>
<dbReference type="Gene3D" id="2.60.40.1170">
    <property type="entry name" value="Mu homology domain, subdomain B"/>
    <property type="match status" value="1"/>
</dbReference>